<feature type="compositionally biased region" description="Low complexity" evidence="3">
    <location>
        <begin position="414"/>
        <end position="425"/>
    </location>
</feature>
<evidence type="ECO:0000256" key="2">
    <source>
        <dbReference type="ARBA" id="ARBA00022803"/>
    </source>
</evidence>
<evidence type="ECO:0000256" key="1">
    <source>
        <dbReference type="ARBA" id="ARBA00022737"/>
    </source>
</evidence>
<dbReference type="RefSeq" id="WP_134720797.1">
    <property type="nucleotide sequence ID" value="NZ_SDKM01000058.1"/>
</dbReference>
<dbReference type="EMBL" id="SDKM01000058">
    <property type="protein sequence ID" value="RYP81866.1"/>
    <property type="molecule type" value="Genomic_DNA"/>
</dbReference>
<evidence type="ECO:0008006" key="6">
    <source>
        <dbReference type="Google" id="ProtNLM"/>
    </source>
</evidence>
<dbReference type="AlphaFoldDB" id="A0A4Q4Z4H7"/>
<evidence type="ECO:0000313" key="5">
    <source>
        <dbReference type="Proteomes" id="UP000295198"/>
    </source>
</evidence>
<dbReference type="Proteomes" id="UP000295198">
    <property type="component" value="Unassembled WGS sequence"/>
</dbReference>
<evidence type="ECO:0000256" key="3">
    <source>
        <dbReference type="SAM" id="MobiDB-lite"/>
    </source>
</evidence>
<dbReference type="OrthoDB" id="101972at2"/>
<reference evidence="4 5" key="1">
    <citation type="submission" date="2019-01" db="EMBL/GenBank/DDBJ databases">
        <title>Nocardioides guangzhouensis sp. nov., an actinobacterium isolated from soil.</title>
        <authorList>
            <person name="Fu Y."/>
            <person name="Cai Y."/>
            <person name="Lin Z."/>
            <person name="Chen P."/>
        </authorList>
    </citation>
    <scope>NUCLEOTIDE SEQUENCE [LARGE SCALE GENOMIC DNA]</scope>
    <source>
        <strain evidence="4 5">130</strain>
    </source>
</reference>
<name>A0A4Q4Z4H7_9ACTN</name>
<protein>
    <recommendedName>
        <fullName evidence="6">Tetratricopeptide repeat protein</fullName>
    </recommendedName>
</protein>
<keyword evidence="2" id="KW-0802">TPR repeat</keyword>
<evidence type="ECO:0000313" key="4">
    <source>
        <dbReference type="EMBL" id="RYP81866.1"/>
    </source>
</evidence>
<comment type="caution">
    <text evidence="4">The sequence shown here is derived from an EMBL/GenBank/DDBJ whole genome shotgun (WGS) entry which is preliminary data.</text>
</comment>
<keyword evidence="5" id="KW-1185">Reference proteome</keyword>
<dbReference type="PANTHER" id="PTHR16263:SF4">
    <property type="entry name" value="TETRATRICOPEPTIDE REPEAT PROTEIN 38"/>
    <property type="match status" value="1"/>
</dbReference>
<proteinExistence type="predicted"/>
<feature type="region of interest" description="Disordered" evidence="3">
    <location>
        <begin position="414"/>
        <end position="455"/>
    </location>
</feature>
<dbReference type="InterPro" id="IPR033891">
    <property type="entry name" value="TTC38"/>
</dbReference>
<gene>
    <name evidence="4" type="ORF">EKO23_22860</name>
</gene>
<organism evidence="4 5">
    <name type="scientific">Nocardioides guangzhouensis</name>
    <dbReference type="NCBI Taxonomy" id="2497878"/>
    <lineage>
        <taxon>Bacteria</taxon>
        <taxon>Bacillati</taxon>
        <taxon>Actinomycetota</taxon>
        <taxon>Actinomycetes</taxon>
        <taxon>Propionibacteriales</taxon>
        <taxon>Nocardioidaceae</taxon>
        <taxon>Nocardioides</taxon>
    </lineage>
</organism>
<accession>A0A4Q4Z4H7</accession>
<keyword evidence="1" id="KW-0677">Repeat</keyword>
<sequence length="455" mass="48772">MTTAHELQLSTDADTAALWWAYRDRDLRRLSGTADALRAVLDADPSLAVAHAAAVVEAMFADAPFDVEAELAAARRGNAAQDWERSFVECVLTTASQGMWPARPSWERHHDWFPEDLYGLELVIFLTLMSTDPDAQDAALARALRTQEAVGEHVVLLGFRAMMAQDRHRLDEAEGLASRALALDPSGFLGGHPMAHVYFEAGDHASGAAWLDGWFPGTDQHADFGSHLVWHSALHHLALGNHEIALDRYLHCARRAGPGGLVDGTSMLWRCQMHGLVGPGADPAETPVAQVVAPVVDRVPFTFVGVHVALGLATASDADGLRRFAANAAGFTAPGSAELLPGLARALASYVEGDHAVASDLLLAEEPHFLRYGGSHAQREVVEDTLIQALLRAGRLDEAATRLTARLDRRESPLDTALLARTARPTRPPGPRAGEGGAAGPLRPRPDAGSGRLPR</sequence>
<dbReference type="PANTHER" id="PTHR16263">
    <property type="entry name" value="TETRATRICOPEPTIDE REPEAT PROTEIN 38"/>
    <property type="match status" value="1"/>
</dbReference>